<dbReference type="InterPro" id="IPR014743">
    <property type="entry name" value="Cl-channel_core"/>
</dbReference>
<keyword evidence="8" id="KW-0868">Chloride</keyword>
<accession>A0A5E4R7L3</accession>
<feature type="transmembrane region" description="Helical" evidence="9">
    <location>
        <begin position="92"/>
        <end position="116"/>
    </location>
</feature>
<keyword evidence="11" id="KW-1185">Reference proteome</keyword>
<gene>
    <name evidence="10" type="ORF">LSINAPIS_LOCUS15430</name>
</gene>
<dbReference type="InterPro" id="IPR001807">
    <property type="entry name" value="ClC"/>
</dbReference>
<evidence type="ECO:0008006" key="12">
    <source>
        <dbReference type="Google" id="ProtNLM"/>
    </source>
</evidence>
<keyword evidence="2" id="KW-0813">Transport</keyword>
<evidence type="ECO:0000256" key="5">
    <source>
        <dbReference type="ARBA" id="ARBA00022989"/>
    </source>
</evidence>
<dbReference type="InterPro" id="IPR046342">
    <property type="entry name" value="CBS_dom_sf"/>
</dbReference>
<feature type="transmembrane region" description="Helical" evidence="9">
    <location>
        <begin position="128"/>
        <end position="148"/>
    </location>
</feature>
<keyword evidence="7 9" id="KW-0472">Membrane</keyword>
<dbReference type="SUPFAM" id="SSF54631">
    <property type="entry name" value="CBS-domain pair"/>
    <property type="match status" value="1"/>
</dbReference>
<dbReference type="SUPFAM" id="SSF81340">
    <property type="entry name" value="Clc chloride channel"/>
    <property type="match status" value="1"/>
</dbReference>
<name>A0A5E4R7L3_9NEOP</name>
<feature type="transmembrane region" description="Helical" evidence="9">
    <location>
        <begin position="54"/>
        <end position="72"/>
    </location>
</feature>
<dbReference type="Pfam" id="PF00654">
    <property type="entry name" value="Voltage_CLC"/>
    <property type="match status" value="1"/>
</dbReference>
<evidence type="ECO:0000256" key="9">
    <source>
        <dbReference type="SAM" id="Phobius"/>
    </source>
</evidence>
<proteinExistence type="predicted"/>
<evidence type="ECO:0000313" key="10">
    <source>
        <dbReference type="EMBL" id="VVD05988.1"/>
    </source>
</evidence>
<evidence type="ECO:0000256" key="7">
    <source>
        <dbReference type="ARBA" id="ARBA00023136"/>
    </source>
</evidence>
<evidence type="ECO:0000256" key="2">
    <source>
        <dbReference type="ARBA" id="ARBA00022448"/>
    </source>
</evidence>
<dbReference type="PANTHER" id="PTHR45720:SF10">
    <property type="entry name" value="CHLORIDE CHANNEL PROTEIN 2"/>
    <property type="match status" value="1"/>
</dbReference>
<protein>
    <recommendedName>
        <fullName evidence="12">Chloride channel protein</fullName>
    </recommendedName>
</protein>
<dbReference type="Gene3D" id="1.10.3080.10">
    <property type="entry name" value="Clc chloride channel"/>
    <property type="match status" value="1"/>
</dbReference>
<feature type="transmembrane region" description="Helical" evidence="9">
    <location>
        <begin position="199"/>
        <end position="218"/>
    </location>
</feature>
<evidence type="ECO:0000256" key="8">
    <source>
        <dbReference type="ARBA" id="ARBA00023214"/>
    </source>
</evidence>
<feature type="transmembrane region" description="Helical" evidence="9">
    <location>
        <begin position="174"/>
        <end position="194"/>
    </location>
</feature>
<sequence>MTWRQLPSVNTWRGCRCPCVWYSLLPVSSMLWRHKVSTILRGVHLKEYLTFRALVSKVGPSVHIASMVATLLSRLVTSFQGIYENESRTSEMLAAACAVGVASCFAAPVGGVLFSIEVTTTYFAVRNYWRGFFAACVCAIMFRLLSVWSGATPTVKPLFPTSLPQDFPFDPQEFAVFVLLGIVCGLMAALWVWLHRHRFIYPGIMTLVIMSIFFPPGIGKYMAGGLGNQPQWRTGRPPSARRHLRARVQNGRFPRPVHGRSNALLLSAGCCVRRSYTENITRRVCYSRCCRFHGRRHSHGLNYCHSLATNNGGGASSQCGRGIVAAILFRQHYPDQETALSSRPLIFSQPMTYQQLKDILKENKAIKSFPLVDRPASMVLLGSIHRWELVKVIEQQVGRSRRLQVAAQWQKEAERRRDEERKRVRRPSRFEYLVPRLVNYFGPSQY</sequence>
<evidence type="ECO:0000313" key="11">
    <source>
        <dbReference type="Proteomes" id="UP000324832"/>
    </source>
</evidence>
<comment type="subcellular location">
    <subcellularLocation>
        <location evidence="1">Membrane</location>
        <topology evidence="1">Multi-pass membrane protein</topology>
    </subcellularLocation>
</comment>
<organism evidence="10 11">
    <name type="scientific">Leptidea sinapis</name>
    <dbReference type="NCBI Taxonomy" id="189913"/>
    <lineage>
        <taxon>Eukaryota</taxon>
        <taxon>Metazoa</taxon>
        <taxon>Ecdysozoa</taxon>
        <taxon>Arthropoda</taxon>
        <taxon>Hexapoda</taxon>
        <taxon>Insecta</taxon>
        <taxon>Pterygota</taxon>
        <taxon>Neoptera</taxon>
        <taxon>Endopterygota</taxon>
        <taxon>Lepidoptera</taxon>
        <taxon>Glossata</taxon>
        <taxon>Ditrysia</taxon>
        <taxon>Papilionoidea</taxon>
        <taxon>Pieridae</taxon>
        <taxon>Dismorphiinae</taxon>
        <taxon>Leptidea</taxon>
    </lineage>
</organism>
<dbReference type="AlphaFoldDB" id="A0A5E4R7L3"/>
<evidence type="ECO:0000256" key="6">
    <source>
        <dbReference type="ARBA" id="ARBA00023065"/>
    </source>
</evidence>
<evidence type="ECO:0000256" key="3">
    <source>
        <dbReference type="ARBA" id="ARBA00022692"/>
    </source>
</evidence>
<evidence type="ECO:0000256" key="4">
    <source>
        <dbReference type="ARBA" id="ARBA00022737"/>
    </source>
</evidence>
<dbReference type="EMBL" id="FZQP02007058">
    <property type="protein sequence ID" value="VVD05988.1"/>
    <property type="molecule type" value="Genomic_DNA"/>
</dbReference>
<dbReference type="GO" id="GO:0005886">
    <property type="term" value="C:plasma membrane"/>
    <property type="evidence" value="ECO:0007669"/>
    <property type="project" value="TreeGrafter"/>
</dbReference>
<dbReference type="Proteomes" id="UP000324832">
    <property type="component" value="Unassembled WGS sequence"/>
</dbReference>
<dbReference type="GO" id="GO:0005247">
    <property type="term" value="F:voltage-gated chloride channel activity"/>
    <property type="evidence" value="ECO:0007669"/>
    <property type="project" value="TreeGrafter"/>
</dbReference>
<dbReference type="PANTHER" id="PTHR45720">
    <property type="entry name" value="CHLORIDE CHANNEL PROTEIN 2"/>
    <property type="match status" value="1"/>
</dbReference>
<keyword evidence="6" id="KW-0406">Ion transport</keyword>
<dbReference type="Gene3D" id="3.10.580.10">
    <property type="entry name" value="CBS-domain"/>
    <property type="match status" value="1"/>
</dbReference>
<keyword evidence="3 9" id="KW-0812">Transmembrane</keyword>
<keyword evidence="4" id="KW-0677">Repeat</keyword>
<dbReference type="InterPro" id="IPR050970">
    <property type="entry name" value="Cl_channel_volt-gated"/>
</dbReference>
<reference evidence="10 11" key="1">
    <citation type="submission" date="2017-07" db="EMBL/GenBank/DDBJ databases">
        <authorList>
            <person name="Talla V."/>
            <person name="Backstrom N."/>
        </authorList>
    </citation>
    <scope>NUCLEOTIDE SEQUENCE [LARGE SCALE GENOMIC DNA]</scope>
</reference>
<keyword evidence="5 9" id="KW-1133">Transmembrane helix</keyword>
<evidence type="ECO:0000256" key="1">
    <source>
        <dbReference type="ARBA" id="ARBA00004141"/>
    </source>
</evidence>